<evidence type="ECO:0000313" key="2">
    <source>
        <dbReference type="EMBL" id="KAK7039775.1"/>
    </source>
</evidence>
<gene>
    <name evidence="2" type="ORF">R3P38DRAFT_3181590</name>
</gene>
<evidence type="ECO:0000256" key="1">
    <source>
        <dbReference type="SAM" id="MobiDB-lite"/>
    </source>
</evidence>
<name>A0AAW0CLF7_9AGAR</name>
<keyword evidence="3" id="KW-1185">Reference proteome</keyword>
<evidence type="ECO:0000313" key="3">
    <source>
        <dbReference type="Proteomes" id="UP001362999"/>
    </source>
</evidence>
<sequence length="155" mass="16874">MNQDEGDKGATFQRIEYDRRVFEHEPRPSTGSNRYRYSYGGADRDEDDDEDEDEAEEGSSNSSISEFADECQDTEENDRRWGTDMGQSGSTHEDIGAHTPPNTGFGNPAGFAQSIRGSPSSTPTSTCDAAVHATAHPAFQPPSDAVICSDVESPY</sequence>
<feature type="compositionally biased region" description="Basic and acidic residues" evidence="1">
    <location>
        <begin position="15"/>
        <end position="27"/>
    </location>
</feature>
<dbReference type="Proteomes" id="UP001362999">
    <property type="component" value="Unassembled WGS sequence"/>
</dbReference>
<reference evidence="2 3" key="1">
    <citation type="journal article" date="2024" name="J Genomics">
        <title>Draft genome sequencing and assembly of Favolaschia claudopus CIRM-BRFM 2984 isolated from oak limbs.</title>
        <authorList>
            <person name="Navarro D."/>
            <person name="Drula E."/>
            <person name="Chaduli D."/>
            <person name="Cazenave R."/>
            <person name="Ahrendt S."/>
            <person name="Wang J."/>
            <person name="Lipzen A."/>
            <person name="Daum C."/>
            <person name="Barry K."/>
            <person name="Grigoriev I.V."/>
            <person name="Favel A."/>
            <person name="Rosso M.N."/>
            <person name="Martin F."/>
        </authorList>
    </citation>
    <scope>NUCLEOTIDE SEQUENCE [LARGE SCALE GENOMIC DNA]</scope>
    <source>
        <strain evidence="2 3">CIRM-BRFM 2984</strain>
    </source>
</reference>
<protein>
    <submittedName>
        <fullName evidence="2">Uncharacterized protein</fullName>
    </submittedName>
</protein>
<organism evidence="2 3">
    <name type="scientific">Favolaschia claudopus</name>
    <dbReference type="NCBI Taxonomy" id="2862362"/>
    <lineage>
        <taxon>Eukaryota</taxon>
        <taxon>Fungi</taxon>
        <taxon>Dikarya</taxon>
        <taxon>Basidiomycota</taxon>
        <taxon>Agaricomycotina</taxon>
        <taxon>Agaricomycetes</taxon>
        <taxon>Agaricomycetidae</taxon>
        <taxon>Agaricales</taxon>
        <taxon>Marasmiineae</taxon>
        <taxon>Mycenaceae</taxon>
        <taxon>Favolaschia</taxon>
    </lineage>
</organism>
<proteinExistence type="predicted"/>
<feature type="region of interest" description="Disordered" evidence="1">
    <location>
        <begin position="1"/>
        <end position="126"/>
    </location>
</feature>
<dbReference type="AlphaFoldDB" id="A0AAW0CLF7"/>
<feature type="compositionally biased region" description="Polar residues" evidence="1">
    <location>
        <begin position="115"/>
        <end position="126"/>
    </location>
</feature>
<comment type="caution">
    <text evidence="2">The sequence shown here is derived from an EMBL/GenBank/DDBJ whole genome shotgun (WGS) entry which is preliminary data.</text>
</comment>
<feature type="compositionally biased region" description="Acidic residues" evidence="1">
    <location>
        <begin position="44"/>
        <end position="57"/>
    </location>
</feature>
<dbReference type="EMBL" id="JAWWNJ010000016">
    <property type="protein sequence ID" value="KAK7039775.1"/>
    <property type="molecule type" value="Genomic_DNA"/>
</dbReference>
<accession>A0AAW0CLF7</accession>
<feature type="compositionally biased region" description="Acidic residues" evidence="1">
    <location>
        <begin position="67"/>
        <end position="76"/>
    </location>
</feature>